<dbReference type="EMBL" id="JANPWB010000005">
    <property type="protein sequence ID" value="KAJ1184514.1"/>
    <property type="molecule type" value="Genomic_DNA"/>
</dbReference>
<name>A0AAV7U856_PLEWA</name>
<proteinExistence type="predicted"/>
<evidence type="ECO:0000256" key="1">
    <source>
        <dbReference type="SAM" id="MobiDB-lite"/>
    </source>
</evidence>
<feature type="compositionally biased region" description="Basic and acidic residues" evidence="1">
    <location>
        <begin position="53"/>
        <end position="81"/>
    </location>
</feature>
<dbReference type="Proteomes" id="UP001066276">
    <property type="component" value="Chromosome 3_1"/>
</dbReference>
<evidence type="ECO:0000313" key="3">
    <source>
        <dbReference type="Proteomes" id="UP001066276"/>
    </source>
</evidence>
<comment type="caution">
    <text evidence="2">The sequence shown here is derived from an EMBL/GenBank/DDBJ whole genome shotgun (WGS) entry which is preliminary data.</text>
</comment>
<evidence type="ECO:0000313" key="2">
    <source>
        <dbReference type="EMBL" id="KAJ1184514.1"/>
    </source>
</evidence>
<keyword evidence="3" id="KW-1185">Reference proteome</keyword>
<feature type="region of interest" description="Disordered" evidence="1">
    <location>
        <begin position="52"/>
        <end position="121"/>
    </location>
</feature>
<feature type="compositionally biased region" description="Basic and acidic residues" evidence="1">
    <location>
        <begin position="101"/>
        <end position="118"/>
    </location>
</feature>
<gene>
    <name evidence="2" type="ORF">NDU88_001320</name>
</gene>
<dbReference type="AlphaFoldDB" id="A0AAV7U856"/>
<sequence length="139" mass="15668">MGACEAPLPRPALRSRGTRVEVAADELTRLRPKIKCPRGTFEYVTSLRLNKVKNQEEYTRSREGEYVQKEDADSGERRNPDQRGTTGDATSSDEEEASGSHLRERVKQADGSGRRPMEDALTCHVPRRGLIRNVPVYEL</sequence>
<organism evidence="2 3">
    <name type="scientific">Pleurodeles waltl</name>
    <name type="common">Iberian ribbed newt</name>
    <dbReference type="NCBI Taxonomy" id="8319"/>
    <lineage>
        <taxon>Eukaryota</taxon>
        <taxon>Metazoa</taxon>
        <taxon>Chordata</taxon>
        <taxon>Craniata</taxon>
        <taxon>Vertebrata</taxon>
        <taxon>Euteleostomi</taxon>
        <taxon>Amphibia</taxon>
        <taxon>Batrachia</taxon>
        <taxon>Caudata</taxon>
        <taxon>Salamandroidea</taxon>
        <taxon>Salamandridae</taxon>
        <taxon>Pleurodelinae</taxon>
        <taxon>Pleurodeles</taxon>
    </lineage>
</organism>
<protein>
    <submittedName>
        <fullName evidence="2">Uncharacterized protein</fullName>
    </submittedName>
</protein>
<accession>A0AAV7U856</accession>
<reference evidence="2" key="1">
    <citation type="journal article" date="2022" name="bioRxiv">
        <title>Sequencing and chromosome-scale assembly of the giantPleurodeles waltlgenome.</title>
        <authorList>
            <person name="Brown T."/>
            <person name="Elewa A."/>
            <person name="Iarovenko S."/>
            <person name="Subramanian E."/>
            <person name="Araus A.J."/>
            <person name="Petzold A."/>
            <person name="Susuki M."/>
            <person name="Suzuki K.-i.T."/>
            <person name="Hayashi T."/>
            <person name="Toyoda A."/>
            <person name="Oliveira C."/>
            <person name="Osipova E."/>
            <person name="Leigh N.D."/>
            <person name="Simon A."/>
            <person name="Yun M.H."/>
        </authorList>
    </citation>
    <scope>NUCLEOTIDE SEQUENCE</scope>
    <source>
        <strain evidence="2">20211129_DDA</strain>
        <tissue evidence="2">Liver</tissue>
    </source>
</reference>